<dbReference type="EMBL" id="JADKGY010000001">
    <property type="protein sequence ID" value="MBK9982074.1"/>
    <property type="molecule type" value="Genomic_DNA"/>
</dbReference>
<evidence type="ECO:0000313" key="3">
    <source>
        <dbReference type="Proteomes" id="UP000808337"/>
    </source>
</evidence>
<organism evidence="2 3">
    <name type="scientific">Candidatus Opimibacter skivensis</name>
    <dbReference type="NCBI Taxonomy" id="2982028"/>
    <lineage>
        <taxon>Bacteria</taxon>
        <taxon>Pseudomonadati</taxon>
        <taxon>Bacteroidota</taxon>
        <taxon>Saprospiria</taxon>
        <taxon>Saprospirales</taxon>
        <taxon>Saprospiraceae</taxon>
        <taxon>Candidatus Opimibacter</taxon>
    </lineage>
</organism>
<name>A0A9D7XMB7_9BACT</name>
<dbReference type="InterPro" id="IPR011528">
    <property type="entry name" value="NERD"/>
</dbReference>
<comment type="caution">
    <text evidence="2">The sequence shown here is derived from an EMBL/GenBank/DDBJ whole genome shotgun (WGS) entry which is preliminary data.</text>
</comment>
<evidence type="ECO:0000313" key="2">
    <source>
        <dbReference type="EMBL" id="MBK9982074.1"/>
    </source>
</evidence>
<sequence>MILLDDFIETCRSEFTNNLLSELDQLKQQLDTLSSAPTNLVERITSYFQKNSIQSKIRDIETNFDAKIAKSIRRHTDTYINKKRRFDYIDLNFDKAVQESTYAQLREHDRRKTIVDELTNSIYGAIGEQKVSKELEHLPDDYILINDFSCSFHPPIYNRQESDYIQSVQIDHILIAPSGVFLIETKNWSEQSMNNLSLRSPVEQIKRTSFALYITLNGDQASSLLQHHWGDRKIPIKNLIVMINQKPREEFQYVKILTLKELCHYVEYFKPVFSLQETQMIANYLLRLNGSNNY</sequence>
<proteinExistence type="predicted"/>
<evidence type="ECO:0000259" key="1">
    <source>
        <dbReference type="Pfam" id="PF08378"/>
    </source>
</evidence>
<accession>A0A9D7XMB7</accession>
<feature type="domain" description="NERD" evidence="1">
    <location>
        <begin position="124"/>
        <end position="241"/>
    </location>
</feature>
<dbReference type="Proteomes" id="UP000808337">
    <property type="component" value="Unassembled WGS sequence"/>
</dbReference>
<dbReference type="AlphaFoldDB" id="A0A9D7XMB7"/>
<protein>
    <submittedName>
        <fullName evidence="2">NERD domain-containing protein</fullName>
    </submittedName>
</protein>
<reference evidence="2 3" key="1">
    <citation type="submission" date="2020-10" db="EMBL/GenBank/DDBJ databases">
        <title>Connecting structure to function with the recovery of over 1000 high-quality activated sludge metagenome-assembled genomes encoding full-length rRNA genes using long-read sequencing.</title>
        <authorList>
            <person name="Singleton C.M."/>
            <person name="Petriglieri F."/>
            <person name="Kristensen J.M."/>
            <person name="Kirkegaard R.H."/>
            <person name="Michaelsen T.Y."/>
            <person name="Andersen M.H."/>
            <person name="Karst S.M."/>
            <person name="Dueholm M.S."/>
            <person name="Nielsen P.H."/>
            <person name="Albertsen M."/>
        </authorList>
    </citation>
    <scope>NUCLEOTIDE SEQUENCE [LARGE SCALE GENOMIC DNA]</scope>
    <source>
        <strain evidence="2">Ribe_18-Q3-R11-54_MAXAC.273</strain>
    </source>
</reference>
<dbReference type="Pfam" id="PF08378">
    <property type="entry name" value="NERD"/>
    <property type="match status" value="1"/>
</dbReference>
<gene>
    <name evidence="2" type="ORF">IPP15_06535</name>
</gene>